<dbReference type="EMBL" id="PGOL01000795">
    <property type="protein sequence ID" value="PKI64769.1"/>
    <property type="molecule type" value="Genomic_DNA"/>
</dbReference>
<protein>
    <submittedName>
        <fullName evidence="2">Uncharacterized protein</fullName>
    </submittedName>
</protein>
<gene>
    <name evidence="2" type="ORF">CRG98_014838</name>
</gene>
<evidence type="ECO:0000313" key="2">
    <source>
        <dbReference type="EMBL" id="PKI64769.1"/>
    </source>
</evidence>
<sequence length="209" mass="23736">MESPGCWVMELRVRLWQDAWILGRRPPLDLSVHSILVYLRHRPVADFVTAATEPFIASSKAAQSYWVVATEASGQILNKPAREWRWIRWLHPPTDWVKLIPDGASQGNLELEAKKPKRAAELGGGQQRPTTFRRHSSVGGAAAATTSRSKNDQQQQSPEGAEERAPAVENLGWRRRRRSQWQLILLGEEGYRAAALIRKKKEANRGWRC</sequence>
<name>A0A2I0K8A7_PUNGR</name>
<reference evidence="2 3" key="1">
    <citation type="submission" date="2017-11" db="EMBL/GenBank/DDBJ databases">
        <title>De-novo sequencing of pomegranate (Punica granatum L.) genome.</title>
        <authorList>
            <person name="Akparov Z."/>
            <person name="Amiraslanov A."/>
            <person name="Hajiyeva S."/>
            <person name="Abbasov M."/>
            <person name="Kaur K."/>
            <person name="Hamwieh A."/>
            <person name="Solovyev V."/>
            <person name="Salamov A."/>
            <person name="Braich B."/>
            <person name="Kosarev P."/>
            <person name="Mahmoud A."/>
            <person name="Hajiyev E."/>
            <person name="Babayeva S."/>
            <person name="Izzatullayeva V."/>
            <person name="Mammadov A."/>
            <person name="Mammadov A."/>
            <person name="Sharifova S."/>
            <person name="Ojaghi J."/>
            <person name="Eynullazada K."/>
            <person name="Bayramov B."/>
            <person name="Abdulazimova A."/>
            <person name="Shahmuradov I."/>
        </authorList>
    </citation>
    <scope>NUCLEOTIDE SEQUENCE [LARGE SCALE GENOMIC DNA]</scope>
    <source>
        <strain evidence="3">cv. AG2017</strain>
        <tissue evidence="2">Leaf</tissue>
    </source>
</reference>
<dbReference type="AlphaFoldDB" id="A0A2I0K8A7"/>
<comment type="caution">
    <text evidence="2">The sequence shown here is derived from an EMBL/GenBank/DDBJ whole genome shotgun (WGS) entry which is preliminary data.</text>
</comment>
<organism evidence="2 3">
    <name type="scientific">Punica granatum</name>
    <name type="common">Pomegranate</name>
    <dbReference type="NCBI Taxonomy" id="22663"/>
    <lineage>
        <taxon>Eukaryota</taxon>
        <taxon>Viridiplantae</taxon>
        <taxon>Streptophyta</taxon>
        <taxon>Embryophyta</taxon>
        <taxon>Tracheophyta</taxon>
        <taxon>Spermatophyta</taxon>
        <taxon>Magnoliopsida</taxon>
        <taxon>eudicotyledons</taxon>
        <taxon>Gunneridae</taxon>
        <taxon>Pentapetalae</taxon>
        <taxon>rosids</taxon>
        <taxon>malvids</taxon>
        <taxon>Myrtales</taxon>
        <taxon>Lythraceae</taxon>
        <taxon>Punica</taxon>
    </lineage>
</organism>
<accession>A0A2I0K8A7</accession>
<evidence type="ECO:0000313" key="3">
    <source>
        <dbReference type="Proteomes" id="UP000233551"/>
    </source>
</evidence>
<keyword evidence="3" id="KW-1185">Reference proteome</keyword>
<proteinExistence type="predicted"/>
<dbReference type="Proteomes" id="UP000233551">
    <property type="component" value="Unassembled WGS sequence"/>
</dbReference>
<evidence type="ECO:0000256" key="1">
    <source>
        <dbReference type="SAM" id="MobiDB-lite"/>
    </source>
</evidence>
<feature type="region of interest" description="Disordered" evidence="1">
    <location>
        <begin position="117"/>
        <end position="168"/>
    </location>
</feature>